<accession>A0ABQ5CRN2</accession>
<protein>
    <submittedName>
        <fullName evidence="1">Uncharacterized protein</fullName>
    </submittedName>
</protein>
<keyword evidence="2" id="KW-1185">Reference proteome</keyword>
<dbReference type="EMBL" id="BQNB010014568">
    <property type="protein sequence ID" value="GJT29745.1"/>
    <property type="molecule type" value="Genomic_DNA"/>
</dbReference>
<evidence type="ECO:0000313" key="2">
    <source>
        <dbReference type="Proteomes" id="UP001151760"/>
    </source>
</evidence>
<name>A0ABQ5CRN2_9ASTR</name>
<reference evidence="1" key="2">
    <citation type="submission" date="2022-01" db="EMBL/GenBank/DDBJ databases">
        <authorList>
            <person name="Yamashiro T."/>
            <person name="Shiraishi A."/>
            <person name="Satake H."/>
            <person name="Nakayama K."/>
        </authorList>
    </citation>
    <scope>NUCLEOTIDE SEQUENCE</scope>
</reference>
<reference evidence="1" key="1">
    <citation type="journal article" date="2022" name="Int. J. Mol. Sci.">
        <title>Draft Genome of Tanacetum Coccineum: Genomic Comparison of Closely Related Tanacetum-Family Plants.</title>
        <authorList>
            <person name="Yamashiro T."/>
            <person name="Shiraishi A."/>
            <person name="Nakayama K."/>
            <person name="Satake H."/>
        </authorList>
    </citation>
    <scope>NUCLEOTIDE SEQUENCE</scope>
</reference>
<sequence length="239" mass="27725">MEPDIENITMSEYLEYEAAKERRLWDDVQSRRSPTHYDEADFSSSHRNKINTFYYPYSHDIPAPPVQSYPKNYLVSTKILDDLFRIGADNLKRMGQDIVQDSICKQDVDLEEDQEEDGNDRDTFDMWDIMIRDVERIRQFLTPNVPEVIEDVIQPLIPKTLHTIPPNEDYVASATKSILDELLEEFGNEILNITMVDEGANFNPNKDIEELEKLLANNPKPHYIEIQLLQVDAHGVVLG</sequence>
<comment type="caution">
    <text evidence="1">The sequence shown here is derived from an EMBL/GenBank/DDBJ whole genome shotgun (WGS) entry which is preliminary data.</text>
</comment>
<dbReference type="Proteomes" id="UP001151760">
    <property type="component" value="Unassembled WGS sequence"/>
</dbReference>
<evidence type="ECO:0000313" key="1">
    <source>
        <dbReference type="EMBL" id="GJT29745.1"/>
    </source>
</evidence>
<gene>
    <name evidence="1" type="ORF">Tco_0910020</name>
</gene>
<organism evidence="1 2">
    <name type="scientific">Tanacetum coccineum</name>
    <dbReference type="NCBI Taxonomy" id="301880"/>
    <lineage>
        <taxon>Eukaryota</taxon>
        <taxon>Viridiplantae</taxon>
        <taxon>Streptophyta</taxon>
        <taxon>Embryophyta</taxon>
        <taxon>Tracheophyta</taxon>
        <taxon>Spermatophyta</taxon>
        <taxon>Magnoliopsida</taxon>
        <taxon>eudicotyledons</taxon>
        <taxon>Gunneridae</taxon>
        <taxon>Pentapetalae</taxon>
        <taxon>asterids</taxon>
        <taxon>campanulids</taxon>
        <taxon>Asterales</taxon>
        <taxon>Asteraceae</taxon>
        <taxon>Asteroideae</taxon>
        <taxon>Anthemideae</taxon>
        <taxon>Anthemidinae</taxon>
        <taxon>Tanacetum</taxon>
    </lineage>
</organism>
<proteinExistence type="predicted"/>